<dbReference type="InterPro" id="IPR029063">
    <property type="entry name" value="SAM-dependent_MTases_sf"/>
</dbReference>
<keyword evidence="1 4" id="KW-0489">Methyltransferase</keyword>
<reference evidence="4" key="3">
    <citation type="journal article" date="2021" name="Microorganisms">
        <title>Bacterial Dimethylsulfoniopropionate Biosynthesis in the East China Sea.</title>
        <authorList>
            <person name="Liu J."/>
            <person name="Zhang Y."/>
            <person name="Liu J."/>
            <person name="Zhong H."/>
            <person name="Williams B.T."/>
            <person name="Zheng Y."/>
            <person name="Curson A.R.J."/>
            <person name="Sun C."/>
            <person name="Sun H."/>
            <person name="Song D."/>
            <person name="Wagner Mackenzie B."/>
            <person name="Bermejo Martinez A."/>
            <person name="Todd J.D."/>
            <person name="Zhang X.H."/>
        </authorList>
    </citation>
    <scope>NUCLEOTIDE SEQUENCE</scope>
    <source>
        <strain evidence="4">AESS21</strain>
    </source>
</reference>
<dbReference type="GO" id="GO:0016279">
    <property type="term" value="F:protein-lysine N-methyltransferase activity"/>
    <property type="evidence" value="ECO:0007669"/>
    <property type="project" value="TreeGrafter"/>
</dbReference>
<comment type="caution">
    <text evidence="4">The sequence shown here is derived from an EMBL/GenBank/DDBJ whole genome shotgun (WGS) entry which is preliminary data.</text>
</comment>
<evidence type="ECO:0000256" key="2">
    <source>
        <dbReference type="ARBA" id="ARBA00022679"/>
    </source>
</evidence>
<evidence type="ECO:0000313" key="6">
    <source>
        <dbReference type="Proteomes" id="UP000705379"/>
    </source>
</evidence>
<dbReference type="PANTHER" id="PTHR43648">
    <property type="entry name" value="ELECTRON TRANSFER FLAVOPROTEIN BETA SUBUNIT LYSINE METHYLTRANSFERASE"/>
    <property type="match status" value="1"/>
</dbReference>
<keyword evidence="2" id="KW-0808">Transferase</keyword>
<reference evidence="4" key="1">
    <citation type="submission" date="2018-08" db="EMBL/GenBank/DDBJ databases">
        <authorList>
            <person name="Jin W."/>
            <person name="Wang H."/>
            <person name="Yang Y."/>
            <person name="Li M."/>
            <person name="Liu J."/>
        </authorList>
    </citation>
    <scope>NUCLEOTIDE SEQUENCE</scope>
    <source>
        <strain evidence="4">AESS21</strain>
    </source>
</reference>
<evidence type="ECO:0000313" key="4">
    <source>
        <dbReference type="EMBL" id="MBS8262049.1"/>
    </source>
</evidence>
<dbReference type="PANTHER" id="PTHR43648:SF1">
    <property type="entry name" value="ELECTRON TRANSFER FLAVOPROTEIN BETA SUBUNIT LYSINE METHYLTRANSFERASE"/>
    <property type="match status" value="1"/>
</dbReference>
<proteinExistence type="predicted"/>
<dbReference type="Gene3D" id="3.40.50.150">
    <property type="entry name" value="Vaccinia Virus protein VP39"/>
    <property type="match status" value="1"/>
</dbReference>
<dbReference type="Proteomes" id="UP000615687">
    <property type="component" value="Unassembled WGS sequence"/>
</dbReference>
<evidence type="ECO:0000256" key="1">
    <source>
        <dbReference type="ARBA" id="ARBA00022603"/>
    </source>
</evidence>
<dbReference type="EMBL" id="JACYXJ010000005">
    <property type="protein sequence ID" value="MBD8877262.1"/>
    <property type="molecule type" value="Genomic_DNA"/>
</dbReference>
<dbReference type="Proteomes" id="UP000705379">
    <property type="component" value="Unassembled WGS sequence"/>
</dbReference>
<evidence type="ECO:0000313" key="3">
    <source>
        <dbReference type="EMBL" id="MBD8877262.1"/>
    </source>
</evidence>
<dbReference type="InterPro" id="IPR050078">
    <property type="entry name" value="Ribosomal_L11_MeTrfase_PrmA"/>
</dbReference>
<organism evidence="4 6">
    <name type="scientific">Roseibium polysiphoniae</name>
    <dbReference type="NCBI Taxonomy" id="2571221"/>
    <lineage>
        <taxon>Bacteria</taxon>
        <taxon>Pseudomonadati</taxon>
        <taxon>Pseudomonadota</taxon>
        <taxon>Alphaproteobacteria</taxon>
        <taxon>Hyphomicrobiales</taxon>
        <taxon>Stappiaceae</taxon>
        <taxon>Roseibium</taxon>
    </lineage>
</organism>
<dbReference type="AlphaFoldDB" id="A0A927KGH9"/>
<accession>A0A927KGH9</accession>
<name>A0A927KGH9_9HYPH</name>
<dbReference type="Pfam" id="PF06325">
    <property type="entry name" value="PrmA"/>
    <property type="match status" value="1"/>
</dbReference>
<evidence type="ECO:0000313" key="5">
    <source>
        <dbReference type="Proteomes" id="UP000615687"/>
    </source>
</evidence>
<dbReference type="CDD" id="cd02440">
    <property type="entry name" value="AdoMet_MTases"/>
    <property type="match status" value="1"/>
</dbReference>
<keyword evidence="5" id="KW-1185">Reference proteome</keyword>
<protein>
    <submittedName>
        <fullName evidence="4">Methyltransferase</fullName>
    </submittedName>
</protein>
<dbReference type="SUPFAM" id="SSF53335">
    <property type="entry name" value="S-adenosyl-L-methionine-dependent methyltransferases"/>
    <property type="match status" value="1"/>
</dbReference>
<dbReference type="GO" id="GO:0032259">
    <property type="term" value="P:methylation"/>
    <property type="evidence" value="ECO:0007669"/>
    <property type="project" value="UniProtKB-KW"/>
</dbReference>
<reference evidence="3 5" key="2">
    <citation type="submission" date="2020-09" db="EMBL/GenBank/DDBJ databases">
        <title>The genome sequence of type strain Labrenzia polysiphoniae KACC 19711.</title>
        <authorList>
            <person name="Liu Y."/>
        </authorList>
    </citation>
    <scope>NUCLEOTIDE SEQUENCE [LARGE SCALE GENOMIC DNA]</scope>
    <source>
        <strain evidence="3 5">KACC 19711</strain>
    </source>
</reference>
<sequence>MELWQKTEDELGALGLPPPFWAFAWAGGQALARYILDHPDITRGKTVLDFASGSGLVAIAAMMAGATHCRAVDIDPFALEAGRLNATLNDVAVDFENDDITAGPAPEADVVFCGDVFYDKHMADGIIAFIDRILIRGTPVFIGDPGRSYLPKDRLEHIATYSVPVVGALEDAEVKKSSVYRFLPLR</sequence>
<gene>
    <name evidence="4" type="ORF">DYI23_17605</name>
    <name evidence="3" type="ORF">IG617_13270</name>
</gene>
<dbReference type="EMBL" id="QTKU01000004">
    <property type="protein sequence ID" value="MBS8262049.1"/>
    <property type="molecule type" value="Genomic_DNA"/>
</dbReference>